<evidence type="ECO:0000313" key="3">
    <source>
        <dbReference type="Proteomes" id="UP000799778"/>
    </source>
</evidence>
<sequence length="308" mass="34112">MPNLVPSTISLIDFKVLLSRYPHAVPEELRDLDVQRYDTIPAQLAARKAAADNDDAATVSLNKEELVKLVEWKLKHGTFRPTLLAFVQSNPSALVTKTTATAFSELSSPESTSPLPALKTLVKALKGIGPATASLVLSTYSPTTVPFFSDELFRWAMWEYGLGEDGWKRKIKYTAKEYEELATRVEAVRARLQEEAGEDEVVSVVDIEKVAWVLGMADWDLDEEWVVNETQKVGEGGKSEGDVTHEGQELGEESKSEGKGNRKVEESTVEEGEARKRKVDESTVGEAKGDDGAGPRRSQRRKKESLEF</sequence>
<organism evidence="2 3">
    <name type="scientific">Aaosphaeria arxii CBS 175.79</name>
    <dbReference type="NCBI Taxonomy" id="1450172"/>
    <lineage>
        <taxon>Eukaryota</taxon>
        <taxon>Fungi</taxon>
        <taxon>Dikarya</taxon>
        <taxon>Ascomycota</taxon>
        <taxon>Pezizomycotina</taxon>
        <taxon>Dothideomycetes</taxon>
        <taxon>Pleosporomycetidae</taxon>
        <taxon>Pleosporales</taxon>
        <taxon>Pleosporales incertae sedis</taxon>
        <taxon>Aaosphaeria</taxon>
    </lineage>
</organism>
<dbReference type="GeneID" id="54279734"/>
<gene>
    <name evidence="2" type="ORF">BU24DRAFT_247619</name>
</gene>
<keyword evidence="3" id="KW-1185">Reference proteome</keyword>
<feature type="region of interest" description="Disordered" evidence="1">
    <location>
        <begin position="231"/>
        <end position="308"/>
    </location>
</feature>
<dbReference type="RefSeq" id="XP_033382144.1">
    <property type="nucleotide sequence ID" value="XM_033522337.1"/>
</dbReference>
<proteinExistence type="predicted"/>
<accession>A0A6A5XKL1</accession>
<dbReference type="EMBL" id="ML978071">
    <property type="protein sequence ID" value="KAF2013805.1"/>
    <property type="molecule type" value="Genomic_DNA"/>
</dbReference>
<evidence type="ECO:0000256" key="1">
    <source>
        <dbReference type="SAM" id="MobiDB-lite"/>
    </source>
</evidence>
<dbReference type="PANTHER" id="PTHR21521">
    <property type="entry name" value="AMUN, ISOFORM A"/>
    <property type="match status" value="1"/>
</dbReference>
<feature type="compositionally biased region" description="Basic and acidic residues" evidence="1">
    <location>
        <begin position="235"/>
        <end position="294"/>
    </location>
</feature>
<name>A0A6A5XKL1_9PLEO</name>
<reference evidence="2" key="1">
    <citation type="journal article" date="2020" name="Stud. Mycol.">
        <title>101 Dothideomycetes genomes: a test case for predicting lifestyles and emergence of pathogens.</title>
        <authorList>
            <person name="Haridas S."/>
            <person name="Albert R."/>
            <person name="Binder M."/>
            <person name="Bloem J."/>
            <person name="Labutti K."/>
            <person name="Salamov A."/>
            <person name="Andreopoulos B."/>
            <person name="Baker S."/>
            <person name="Barry K."/>
            <person name="Bills G."/>
            <person name="Bluhm B."/>
            <person name="Cannon C."/>
            <person name="Castanera R."/>
            <person name="Culley D."/>
            <person name="Daum C."/>
            <person name="Ezra D."/>
            <person name="Gonzalez J."/>
            <person name="Henrissat B."/>
            <person name="Kuo A."/>
            <person name="Liang C."/>
            <person name="Lipzen A."/>
            <person name="Lutzoni F."/>
            <person name="Magnuson J."/>
            <person name="Mondo S."/>
            <person name="Nolan M."/>
            <person name="Ohm R."/>
            <person name="Pangilinan J."/>
            <person name="Park H.-J."/>
            <person name="Ramirez L."/>
            <person name="Alfaro M."/>
            <person name="Sun H."/>
            <person name="Tritt A."/>
            <person name="Yoshinaga Y."/>
            <person name="Zwiers L.-H."/>
            <person name="Turgeon B."/>
            <person name="Goodwin S."/>
            <person name="Spatafora J."/>
            <person name="Crous P."/>
            <person name="Grigoriev I."/>
        </authorList>
    </citation>
    <scope>NUCLEOTIDE SEQUENCE</scope>
    <source>
        <strain evidence="2">CBS 175.79</strain>
    </source>
</reference>
<feature type="compositionally biased region" description="Basic residues" evidence="1">
    <location>
        <begin position="297"/>
        <end position="308"/>
    </location>
</feature>
<protein>
    <submittedName>
        <fullName evidence="2">Uncharacterized protein</fullName>
    </submittedName>
</protein>
<dbReference type="AlphaFoldDB" id="A0A6A5XKL1"/>
<dbReference type="PANTHER" id="PTHR21521:SF0">
    <property type="entry name" value="AMUN, ISOFORM A"/>
    <property type="match status" value="1"/>
</dbReference>
<dbReference type="OrthoDB" id="8249012at2759"/>
<evidence type="ECO:0000313" key="2">
    <source>
        <dbReference type="EMBL" id="KAF2013805.1"/>
    </source>
</evidence>
<dbReference type="Proteomes" id="UP000799778">
    <property type="component" value="Unassembled WGS sequence"/>
</dbReference>